<keyword evidence="1" id="KW-0812">Transmembrane</keyword>
<name>A0A6J6SJF6_9ZZZZ</name>
<evidence type="ECO:0000256" key="1">
    <source>
        <dbReference type="SAM" id="Phobius"/>
    </source>
</evidence>
<dbReference type="EMBL" id="CAEZYV010000048">
    <property type="protein sequence ID" value="CAB4735041.1"/>
    <property type="molecule type" value="Genomic_DNA"/>
</dbReference>
<organism evidence="2">
    <name type="scientific">freshwater metagenome</name>
    <dbReference type="NCBI Taxonomy" id="449393"/>
    <lineage>
        <taxon>unclassified sequences</taxon>
        <taxon>metagenomes</taxon>
        <taxon>ecological metagenomes</taxon>
    </lineage>
</organism>
<feature type="transmembrane region" description="Helical" evidence="1">
    <location>
        <begin position="40"/>
        <end position="62"/>
    </location>
</feature>
<keyword evidence="1" id="KW-0472">Membrane</keyword>
<reference evidence="2" key="1">
    <citation type="submission" date="2020-05" db="EMBL/GenBank/DDBJ databases">
        <authorList>
            <person name="Chiriac C."/>
            <person name="Salcher M."/>
            <person name="Ghai R."/>
            <person name="Kavagutti S V."/>
        </authorList>
    </citation>
    <scope>NUCLEOTIDE SEQUENCE</scope>
</reference>
<accession>A0A6J6SJF6</accession>
<gene>
    <name evidence="2" type="ORF">UFOPK2788_00439</name>
</gene>
<keyword evidence="1" id="KW-1133">Transmembrane helix</keyword>
<sequence>MAILTLPPLVRPRFVLKQVIDGVTENQSLASGQKLDTRKFLLVMASVVTLNLLVIAGINILMTQDAFTLQNLKAQRNLALDKKDAILNQVNQMNSPSNLARVAQDMGMVPANKLGYLDYSVIQEVVIP</sequence>
<proteinExistence type="predicted"/>
<evidence type="ECO:0000313" key="2">
    <source>
        <dbReference type="EMBL" id="CAB4735041.1"/>
    </source>
</evidence>
<protein>
    <submittedName>
        <fullName evidence="2">Unannotated protein</fullName>
    </submittedName>
</protein>
<dbReference type="AlphaFoldDB" id="A0A6J6SJF6"/>